<organism evidence="2 3">
    <name type="scientific">Marinobacterium nitratireducens</name>
    <dbReference type="NCBI Taxonomy" id="518897"/>
    <lineage>
        <taxon>Bacteria</taxon>
        <taxon>Pseudomonadati</taxon>
        <taxon>Pseudomonadota</taxon>
        <taxon>Gammaproteobacteria</taxon>
        <taxon>Oceanospirillales</taxon>
        <taxon>Oceanospirillaceae</taxon>
        <taxon>Marinobacterium</taxon>
    </lineage>
</organism>
<proteinExistence type="predicted"/>
<protein>
    <submittedName>
        <fullName evidence="2">Uncharacterized protein</fullName>
    </submittedName>
</protein>
<dbReference type="AlphaFoldDB" id="A0A918DXJ2"/>
<accession>A0A918DXJ2</accession>
<evidence type="ECO:0000256" key="1">
    <source>
        <dbReference type="SAM" id="SignalP"/>
    </source>
</evidence>
<evidence type="ECO:0000313" key="3">
    <source>
        <dbReference type="Proteomes" id="UP000599578"/>
    </source>
</evidence>
<evidence type="ECO:0000313" key="2">
    <source>
        <dbReference type="EMBL" id="GGO87007.1"/>
    </source>
</evidence>
<dbReference type="Proteomes" id="UP000599578">
    <property type="component" value="Unassembled WGS sequence"/>
</dbReference>
<name>A0A918DXJ2_9GAMM</name>
<sequence>MKSVLFGIGALLLAGCSTAALDDGDTQQDDAAFAGHEGAAWEVVNETLLRHFSEDAASKLVYLAYHSVAVDLCEDVELDMEKYRDAMLELQPENWGELTDKEHIIWNGAFLGNYGMVFGVLLAEHADHRDALCSEVSSLIAEPDSGGSYFQARTADES</sequence>
<feature type="signal peptide" evidence="1">
    <location>
        <begin position="1"/>
        <end position="19"/>
    </location>
</feature>
<keyword evidence="1" id="KW-0732">Signal</keyword>
<dbReference type="PROSITE" id="PS51257">
    <property type="entry name" value="PROKAR_LIPOPROTEIN"/>
    <property type="match status" value="1"/>
</dbReference>
<reference evidence="2 3" key="1">
    <citation type="journal article" date="2014" name="Int. J. Syst. Evol. Microbiol.">
        <title>Complete genome sequence of Corynebacterium casei LMG S-19264T (=DSM 44701T), isolated from a smear-ripened cheese.</title>
        <authorList>
            <consortium name="US DOE Joint Genome Institute (JGI-PGF)"/>
            <person name="Walter F."/>
            <person name="Albersmeier A."/>
            <person name="Kalinowski J."/>
            <person name="Ruckert C."/>
        </authorList>
    </citation>
    <scope>NUCLEOTIDE SEQUENCE [LARGE SCALE GENOMIC DNA]</scope>
    <source>
        <strain evidence="2 3">CGMCC 1.7286</strain>
    </source>
</reference>
<keyword evidence="3" id="KW-1185">Reference proteome</keyword>
<gene>
    <name evidence="2" type="ORF">GCM10011348_39190</name>
</gene>
<feature type="chain" id="PRO_5037206144" evidence="1">
    <location>
        <begin position="20"/>
        <end position="158"/>
    </location>
</feature>
<comment type="caution">
    <text evidence="2">The sequence shown here is derived from an EMBL/GenBank/DDBJ whole genome shotgun (WGS) entry which is preliminary data.</text>
</comment>
<dbReference type="EMBL" id="BMLT01000012">
    <property type="protein sequence ID" value="GGO87007.1"/>
    <property type="molecule type" value="Genomic_DNA"/>
</dbReference>
<dbReference type="RefSeq" id="WP_188862325.1">
    <property type="nucleotide sequence ID" value="NZ_BMLT01000012.1"/>
</dbReference>